<keyword evidence="1" id="KW-0175">Coiled coil</keyword>
<proteinExistence type="predicted"/>
<dbReference type="AlphaFoldDB" id="V5RI26"/>
<evidence type="ECO:0000313" key="3">
    <source>
        <dbReference type="EMBL" id="AHB36199.1"/>
    </source>
</evidence>
<accession>V5RI26</accession>
<evidence type="ECO:0000313" key="4">
    <source>
        <dbReference type="Proteomes" id="UP000018550"/>
    </source>
</evidence>
<dbReference type="PATRIC" id="fig|1276258.3.peg.350"/>
<feature type="coiled-coil region" evidence="1">
    <location>
        <begin position="210"/>
        <end position="288"/>
    </location>
</feature>
<dbReference type="HOGENOM" id="CLU_719454_0_0_14"/>
<dbReference type="KEGG" id="sapi:SAPIS_v1c03530"/>
<reference evidence="3 4" key="1">
    <citation type="journal article" date="2014" name="Genome Announc.">
        <title>Complete Genome Sequence of Spiroplasma apis B31T (ATCC 33834), a Bacterium Associated with May Disease of Honeybees (Apis mellifera).</title>
        <authorList>
            <person name="Ku C."/>
            <person name="Lo W.S."/>
            <person name="Chen L.L."/>
            <person name="Kuo C.H."/>
        </authorList>
    </citation>
    <scope>NUCLEOTIDE SEQUENCE [LARGE SCALE GENOMIC DNA]</scope>
    <source>
        <strain evidence="3">B31</strain>
    </source>
</reference>
<evidence type="ECO:0000256" key="1">
    <source>
        <dbReference type="SAM" id="Coils"/>
    </source>
</evidence>
<dbReference type="EMBL" id="CP006682">
    <property type="protein sequence ID" value="AHB36199.1"/>
    <property type="molecule type" value="Genomic_DNA"/>
</dbReference>
<protein>
    <submittedName>
        <fullName evidence="3">Uncharacterized protein</fullName>
    </submittedName>
</protein>
<name>V5RI26_SPIAP</name>
<dbReference type="Proteomes" id="UP000018550">
    <property type="component" value="Chromosome"/>
</dbReference>
<feature type="compositionally biased region" description="Basic and acidic residues" evidence="2">
    <location>
        <begin position="197"/>
        <end position="206"/>
    </location>
</feature>
<keyword evidence="4" id="KW-1185">Reference proteome</keyword>
<evidence type="ECO:0000256" key="2">
    <source>
        <dbReference type="SAM" id="MobiDB-lite"/>
    </source>
</evidence>
<organism evidence="3 4">
    <name type="scientific">Spiroplasma apis B31</name>
    <dbReference type="NCBI Taxonomy" id="1276258"/>
    <lineage>
        <taxon>Bacteria</taxon>
        <taxon>Bacillati</taxon>
        <taxon>Mycoplasmatota</taxon>
        <taxon>Mollicutes</taxon>
        <taxon>Entomoplasmatales</taxon>
        <taxon>Spiroplasmataceae</taxon>
        <taxon>Spiroplasma</taxon>
    </lineage>
</organism>
<dbReference type="RefSeq" id="WP_023789133.1">
    <property type="nucleotide sequence ID" value="NC_022998.1"/>
</dbReference>
<sequence length="469" mass="55554">MADKIKVLQIKRNEINDDNANKKSFNPVEDVWYDNSDSISISLDFDKTIALKKKKAEPKISLVQNANSHFLKKNKSNSIYFNKDDIEDRTFESLNILDRSINSRPSNLPNEILKLRELSYQKEQLQKEELLEKLNVNLNQESIDKNYNLTSREYDKYENKELNKNHSLENHLNNEKLYLPRSKSNDSTFANKHIHRNKNETKGFSRIEDKETLEREAMGVFEEARKLKEAEVQMIEAIRHQQEIINKQKELLNKNQELLQRQEKKEQIQRQKEALLRKKEELLEQQRLRDFEEKRRKQAMLEQKHNQDIELKKQRVLEKQLRKESFKKALRDKATTTEIDQFFDIVNDKKKSMTMDLVNSFLALKKGLPKPVVNNLDYDNSFSTDDFNKAVESQDTNPNKEKQKQEFFDQTGETTQLVNKLVVDAQNINKATLDKPSFDDFEEWFESVKNNNKLSRKERKKLAKGIKGK</sequence>
<dbReference type="STRING" id="1276258.SAPIS_v1c03530"/>
<gene>
    <name evidence="3" type="ORF">SAPIS_v1c03530</name>
</gene>
<dbReference type="OrthoDB" id="389387at2"/>
<feature type="region of interest" description="Disordered" evidence="2">
    <location>
        <begin position="181"/>
        <end position="206"/>
    </location>
</feature>